<reference evidence="4" key="1">
    <citation type="submission" date="2018-05" db="EMBL/GenBank/DDBJ databases">
        <authorList>
            <person name="Lanie J.A."/>
            <person name="Ng W.-L."/>
            <person name="Kazmierczak K.M."/>
            <person name="Andrzejewski T.M."/>
            <person name="Davidsen T.M."/>
            <person name="Wayne K.J."/>
            <person name="Tettelin H."/>
            <person name="Glass J.I."/>
            <person name="Rusch D."/>
            <person name="Podicherti R."/>
            <person name="Tsui H.-C.T."/>
            <person name="Winkler M.E."/>
        </authorList>
    </citation>
    <scope>NUCLEOTIDE SEQUENCE</scope>
</reference>
<protein>
    <recommendedName>
        <fullName evidence="3">Luciferase-like domain-containing protein</fullName>
    </recommendedName>
</protein>
<evidence type="ECO:0000259" key="3">
    <source>
        <dbReference type="Pfam" id="PF00296"/>
    </source>
</evidence>
<dbReference type="InterPro" id="IPR036661">
    <property type="entry name" value="Luciferase-like_sf"/>
</dbReference>
<gene>
    <name evidence="4" type="ORF">METZ01_LOCUS426955</name>
</gene>
<organism evidence="4">
    <name type="scientific">marine metagenome</name>
    <dbReference type="NCBI Taxonomy" id="408172"/>
    <lineage>
        <taxon>unclassified sequences</taxon>
        <taxon>metagenomes</taxon>
        <taxon>ecological metagenomes</taxon>
    </lineage>
</organism>
<feature type="domain" description="Luciferase-like" evidence="3">
    <location>
        <begin position="32"/>
        <end position="196"/>
    </location>
</feature>
<dbReference type="GO" id="GO:0005829">
    <property type="term" value="C:cytosol"/>
    <property type="evidence" value="ECO:0007669"/>
    <property type="project" value="TreeGrafter"/>
</dbReference>
<dbReference type="Gene3D" id="3.20.20.30">
    <property type="entry name" value="Luciferase-like domain"/>
    <property type="match status" value="1"/>
</dbReference>
<dbReference type="PANTHER" id="PTHR30137">
    <property type="entry name" value="LUCIFERASE-LIKE MONOOXYGENASE"/>
    <property type="match status" value="1"/>
</dbReference>
<sequence length="197" mass="22378">MKFYSFDETTYPGIPDEIGPEVRQTNRFCDPVLAAETYQEHLDEWAMCEDLGFDGVLVNEHHFTYFNINPSCTVLAAAIIARTKTLKVGVIGHVLPLRHPVQTAEEFAQLDILSGGRFIGGIVRGVPQEYVSYNVDPFTSRERFAESYDILNKCLTEEMFDYQGKFYDLKAVSVWPKPLQNPLPIWMPAGSSETIEF</sequence>
<evidence type="ECO:0000256" key="2">
    <source>
        <dbReference type="ARBA" id="ARBA00023033"/>
    </source>
</evidence>
<keyword evidence="1" id="KW-0560">Oxidoreductase</keyword>
<dbReference type="SUPFAM" id="SSF51679">
    <property type="entry name" value="Bacterial luciferase-like"/>
    <property type="match status" value="1"/>
</dbReference>
<keyword evidence="2" id="KW-0503">Monooxygenase</keyword>
<proteinExistence type="predicted"/>
<dbReference type="PANTHER" id="PTHR30137:SF8">
    <property type="entry name" value="BLR5498 PROTEIN"/>
    <property type="match status" value="1"/>
</dbReference>
<dbReference type="EMBL" id="UINC01170182">
    <property type="protein sequence ID" value="SVD74101.1"/>
    <property type="molecule type" value="Genomic_DNA"/>
</dbReference>
<dbReference type="AlphaFoldDB" id="A0A382XUD8"/>
<dbReference type="Pfam" id="PF00296">
    <property type="entry name" value="Bac_luciferase"/>
    <property type="match status" value="1"/>
</dbReference>
<dbReference type="GO" id="GO:0004497">
    <property type="term" value="F:monooxygenase activity"/>
    <property type="evidence" value="ECO:0007669"/>
    <property type="project" value="UniProtKB-KW"/>
</dbReference>
<name>A0A382XUD8_9ZZZZ</name>
<dbReference type="InterPro" id="IPR050766">
    <property type="entry name" value="Bact_Lucif_Oxidored"/>
</dbReference>
<dbReference type="InterPro" id="IPR011251">
    <property type="entry name" value="Luciferase-like_dom"/>
</dbReference>
<evidence type="ECO:0000313" key="4">
    <source>
        <dbReference type="EMBL" id="SVD74101.1"/>
    </source>
</evidence>
<dbReference type="GO" id="GO:0016705">
    <property type="term" value="F:oxidoreductase activity, acting on paired donors, with incorporation or reduction of molecular oxygen"/>
    <property type="evidence" value="ECO:0007669"/>
    <property type="project" value="InterPro"/>
</dbReference>
<feature type="non-terminal residue" evidence="4">
    <location>
        <position position="197"/>
    </location>
</feature>
<evidence type="ECO:0000256" key="1">
    <source>
        <dbReference type="ARBA" id="ARBA00023002"/>
    </source>
</evidence>
<accession>A0A382XUD8</accession>